<keyword evidence="3" id="KW-0677">Repeat</keyword>
<dbReference type="FunFam" id="2.60.40.60:FF:000020">
    <property type="entry name" value="Dachsous cadherin-related 1b"/>
    <property type="match status" value="1"/>
</dbReference>
<dbReference type="EMBL" id="JAODUO010001646">
    <property type="protein sequence ID" value="KAK2160466.1"/>
    <property type="molecule type" value="Genomic_DNA"/>
</dbReference>
<dbReference type="GO" id="GO:0005886">
    <property type="term" value="C:plasma membrane"/>
    <property type="evidence" value="ECO:0007669"/>
    <property type="project" value="InterPro"/>
</dbReference>
<keyword evidence="13" id="KW-1185">Reference proteome</keyword>
<evidence type="ECO:0000259" key="11">
    <source>
        <dbReference type="PROSITE" id="PS50268"/>
    </source>
</evidence>
<dbReference type="PANTHER" id="PTHR24028">
    <property type="entry name" value="CADHERIN-87A"/>
    <property type="match status" value="1"/>
</dbReference>
<keyword evidence="9" id="KW-1015">Disulfide bond</keyword>
<keyword evidence="6" id="KW-0472">Membrane</keyword>
<feature type="domain" description="Cadherin" evidence="11">
    <location>
        <begin position="137"/>
        <end position="247"/>
    </location>
</feature>
<evidence type="ECO:0000259" key="10">
    <source>
        <dbReference type="PROSITE" id="PS50026"/>
    </source>
</evidence>
<dbReference type="PRINTS" id="PR00205">
    <property type="entry name" value="CADHERIN"/>
</dbReference>
<dbReference type="PROSITE" id="PS01186">
    <property type="entry name" value="EGF_2"/>
    <property type="match status" value="1"/>
</dbReference>
<name>A0AAD9N9Y9_RIDPI</name>
<evidence type="ECO:0000256" key="1">
    <source>
        <dbReference type="ARBA" id="ARBA00004167"/>
    </source>
</evidence>
<evidence type="ECO:0000256" key="5">
    <source>
        <dbReference type="ARBA" id="ARBA00022989"/>
    </source>
</evidence>
<dbReference type="SUPFAM" id="SSF49313">
    <property type="entry name" value="Cadherin-like"/>
    <property type="match status" value="2"/>
</dbReference>
<evidence type="ECO:0000256" key="7">
    <source>
        <dbReference type="ARBA" id="ARBA00023180"/>
    </source>
</evidence>
<comment type="subcellular location">
    <subcellularLocation>
        <location evidence="1">Membrane</location>
        <topology evidence="1">Single-pass membrane protein</topology>
    </subcellularLocation>
</comment>
<comment type="caution">
    <text evidence="9">Lacks conserved residue(s) required for the propagation of feature annotation.</text>
</comment>
<dbReference type="Gene3D" id="2.10.25.10">
    <property type="entry name" value="Laminin"/>
    <property type="match status" value="1"/>
</dbReference>
<dbReference type="Gene3D" id="2.60.40.60">
    <property type="entry name" value="Cadherins"/>
    <property type="match status" value="2"/>
</dbReference>
<comment type="caution">
    <text evidence="12">The sequence shown here is derived from an EMBL/GenBank/DDBJ whole genome shotgun (WGS) entry which is preliminary data.</text>
</comment>
<protein>
    <submittedName>
        <fullName evidence="12">Uncharacterized protein</fullName>
    </submittedName>
</protein>
<evidence type="ECO:0000256" key="9">
    <source>
        <dbReference type="PROSITE-ProRule" id="PRU00076"/>
    </source>
</evidence>
<dbReference type="AlphaFoldDB" id="A0AAD9N9Y9"/>
<dbReference type="PROSITE" id="PS00232">
    <property type="entry name" value="CADHERIN_1"/>
    <property type="match status" value="1"/>
</dbReference>
<sequence length="363" mass="39023">MQIARVAYEAYAYSKMGLLFGPVLHVPSEAPDLQATDTFCAHRPRCDVGYTGPTCEHFSCETRNWCSGHGQCTALEQCTCDDGWSSENCGTANCTGLNDCSNQGECVAPDSCYCYDGFDGSDCSQPQGDDLNAPVFNASHYYCTVSEKAKTGTSLLDVYATDADQGKNGAIHYELVPYGAEIVATSYLVIDSVSGRVTLLSPISRNLLTTHTLLVWVKAVDGGVPLKEAQAQLHIRVIDVNDHCPEFHSLDSGSMHFVNMSSEINTTVVVIEVTDDDFGDNGEIIISFAASTAGVVRNNFEVDATSGRISSLVSPLTVGSFPVVIVATDGASNPCSKQLLITIQVLPPDVEPQNLNRSRRQPQ</sequence>
<evidence type="ECO:0000256" key="8">
    <source>
        <dbReference type="PROSITE-ProRule" id="PRU00043"/>
    </source>
</evidence>
<proteinExistence type="predicted"/>
<dbReference type="CDD" id="cd11304">
    <property type="entry name" value="Cadherin_repeat"/>
    <property type="match status" value="2"/>
</dbReference>
<evidence type="ECO:0000313" key="12">
    <source>
        <dbReference type="EMBL" id="KAK2160466.1"/>
    </source>
</evidence>
<dbReference type="PROSITE" id="PS00022">
    <property type="entry name" value="EGF_1"/>
    <property type="match status" value="1"/>
</dbReference>
<feature type="disulfide bond" evidence="9">
    <location>
        <begin position="114"/>
        <end position="123"/>
    </location>
</feature>
<dbReference type="PROSITE" id="PS50026">
    <property type="entry name" value="EGF_3"/>
    <property type="match status" value="1"/>
</dbReference>
<feature type="domain" description="EGF-like" evidence="10">
    <location>
        <begin position="90"/>
        <end position="124"/>
    </location>
</feature>
<keyword evidence="7" id="KW-0325">Glycoprotein</keyword>
<accession>A0AAD9N9Y9</accession>
<dbReference type="InterPro" id="IPR002126">
    <property type="entry name" value="Cadherin-like_dom"/>
</dbReference>
<dbReference type="Proteomes" id="UP001209878">
    <property type="component" value="Unassembled WGS sequence"/>
</dbReference>
<dbReference type="GO" id="GO:0005509">
    <property type="term" value="F:calcium ion binding"/>
    <property type="evidence" value="ECO:0007669"/>
    <property type="project" value="UniProtKB-UniRule"/>
</dbReference>
<evidence type="ECO:0000256" key="2">
    <source>
        <dbReference type="ARBA" id="ARBA00022692"/>
    </source>
</evidence>
<evidence type="ECO:0000313" key="13">
    <source>
        <dbReference type="Proteomes" id="UP001209878"/>
    </source>
</evidence>
<dbReference type="InterPro" id="IPR000742">
    <property type="entry name" value="EGF"/>
</dbReference>
<dbReference type="SMART" id="SM00112">
    <property type="entry name" value="CA"/>
    <property type="match status" value="2"/>
</dbReference>
<keyword evidence="5" id="KW-1133">Transmembrane helix</keyword>
<keyword evidence="9" id="KW-0245">EGF-like domain</keyword>
<reference evidence="12" key="1">
    <citation type="journal article" date="2023" name="Mol. Biol. Evol.">
        <title>Third-Generation Sequencing Reveals the Adaptive Role of the Epigenome in Three Deep-Sea Polychaetes.</title>
        <authorList>
            <person name="Perez M."/>
            <person name="Aroh O."/>
            <person name="Sun Y."/>
            <person name="Lan Y."/>
            <person name="Juniper S.K."/>
            <person name="Young C.R."/>
            <person name="Angers B."/>
            <person name="Qian P.Y."/>
        </authorList>
    </citation>
    <scope>NUCLEOTIDE SEQUENCE</scope>
    <source>
        <strain evidence="12">R07B-5</strain>
    </source>
</reference>
<dbReference type="InterPro" id="IPR015919">
    <property type="entry name" value="Cadherin-like_sf"/>
</dbReference>
<dbReference type="InterPro" id="IPR050174">
    <property type="entry name" value="Protocadherin/Cadherin-CA"/>
</dbReference>
<evidence type="ECO:0000256" key="3">
    <source>
        <dbReference type="ARBA" id="ARBA00022737"/>
    </source>
</evidence>
<dbReference type="Pfam" id="PF00028">
    <property type="entry name" value="Cadherin"/>
    <property type="match status" value="2"/>
</dbReference>
<gene>
    <name evidence="12" type="ORF">NP493_1643g00031</name>
</gene>
<dbReference type="PROSITE" id="PS50268">
    <property type="entry name" value="CADHERIN_2"/>
    <property type="match status" value="1"/>
</dbReference>
<dbReference type="GO" id="GO:0007156">
    <property type="term" value="P:homophilic cell adhesion via plasma membrane adhesion molecules"/>
    <property type="evidence" value="ECO:0007669"/>
    <property type="project" value="InterPro"/>
</dbReference>
<dbReference type="InterPro" id="IPR020894">
    <property type="entry name" value="Cadherin_CS"/>
</dbReference>
<dbReference type="PANTHER" id="PTHR24028:SF328">
    <property type="entry name" value="CADHERIN-3"/>
    <property type="match status" value="1"/>
</dbReference>
<organism evidence="12 13">
    <name type="scientific">Ridgeia piscesae</name>
    <name type="common">Tubeworm</name>
    <dbReference type="NCBI Taxonomy" id="27915"/>
    <lineage>
        <taxon>Eukaryota</taxon>
        <taxon>Metazoa</taxon>
        <taxon>Spiralia</taxon>
        <taxon>Lophotrochozoa</taxon>
        <taxon>Annelida</taxon>
        <taxon>Polychaeta</taxon>
        <taxon>Sedentaria</taxon>
        <taxon>Canalipalpata</taxon>
        <taxon>Sabellida</taxon>
        <taxon>Siboglinidae</taxon>
        <taxon>Ridgeia</taxon>
    </lineage>
</organism>
<evidence type="ECO:0000256" key="4">
    <source>
        <dbReference type="ARBA" id="ARBA00022837"/>
    </source>
</evidence>
<keyword evidence="2" id="KW-0812">Transmembrane</keyword>
<keyword evidence="4 8" id="KW-0106">Calcium</keyword>
<evidence type="ECO:0000256" key="6">
    <source>
        <dbReference type="ARBA" id="ARBA00023136"/>
    </source>
</evidence>